<dbReference type="EMBL" id="PNBA02000002">
    <property type="protein sequence ID" value="KAG6435122.1"/>
    <property type="molecule type" value="Genomic_DNA"/>
</dbReference>
<sequence length="74" mass="8349">MESKRRSRCCSKRCNITQSPLHAYRDGRLEEVVLRHLGAEDGNTVIAKDISLKSSSMCPAKNYKVDGSRVLLLR</sequence>
<reference evidence="1" key="2">
    <citation type="submission" date="2020-08" db="EMBL/GenBank/DDBJ databases">
        <title>Plant Genome Project.</title>
        <authorList>
            <person name="Zhang R.-G."/>
        </authorList>
    </citation>
    <scope>NUCLEOTIDE SEQUENCE</scope>
    <source>
        <strain evidence="1">Huo1</strain>
        <tissue evidence="1">Leaf</tissue>
    </source>
</reference>
<protein>
    <submittedName>
        <fullName evidence="1">Uncharacterized protein</fullName>
    </submittedName>
</protein>
<name>A0A8X9A9W3_SALSN</name>
<gene>
    <name evidence="1" type="ORF">SASPL_106773</name>
</gene>
<organism evidence="1">
    <name type="scientific">Salvia splendens</name>
    <name type="common">Scarlet sage</name>
    <dbReference type="NCBI Taxonomy" id="180675"/>
    <lineage>
        <taxon>Eukaryota</taxon>
        <taxon>Viridiplantae</taxon>
        <taxon>Streptophyta</taxon>
        <taxon>Embryophyta</taxon>
        <taxon>Tracheophyta</taxon>
        <taxon>Spermatophyta</taxon>
        <taxon>Magnoliopsida</taxon>
        <taxon>eudicotyledons</taxon>
        <taxon>Gunneridae</taxon>
        <taxon>Pentapetalae</taxon>
        <taxon>asterids</taxon>
        <taxon>lamiids</taxon>
        <taxon>Lamiales</taxon>
        <taxon>Lamiaceae</taxon>
        <taxon>Nepetoideae</taxon>
        <taxon>Mentheae</taxon>
        <taxon>Salviinae</taxon>
        <taxon>Salvia</taxon>
        <taxon>Salvia subgen. Calosphace</taxon>
        <taxon>core Calosphace</taxon>
    </lineage>
</organism>
<reference evidence="1" key="1">
    <citation type="submission" date="2018-01" db="EMBL/GenBank/DDBJ databases">
        <authorList>
            <person name="Mao J.F."/>
        </authorList>
    </citation>
    <scope>NUCLEOTIDE SEQUENCE</scope>
    <source>
        <strain evidence="1">Huo1</strain>
        <tissue evidence="1">Leaf</tissue>
    </source>
</reference>
<evidence type="ECO:0000313" key="1">
    <source>
        <dbReference type="EMBL" id="KAG6435122.1"/>
    </source>
</evidence>
<accession>A0A8X9A9W3</accession>
<evidence type="ECO:0000313" key="2">
    <source>
        <dbReference type="Proteomes" id="UP000298416"/>
    </source>
</evidence>
<dbReference type="AlphaFoldDB" id="A0A8X9A9W3"/>
<proteinExistence type="predicted"/>
<comment type="caution">
    <text evidence="1">The sequence shown here is derived from an EMBL/GenBank/DDBJ whole genome shotgun (WGS) entry which is preliminary data.</text>
</comment>
<keyword evidence="2" id="KW-1185">Reference proteome</keyword>
<dbReference type="Proteomes" id="UP000298416">
    <property type="component" value="Unassembled WGS sequence"/>
</dbReference>